<keyword evidence="2" id="KW-1185">Reference proteome</keyword>
<proteinExistence type="predicted"/>
<protein>
    <submittedName>
        <fullName evidence="1">Uncharacterized protein</fullName>
    </submittedName>
</protein>
<reference evidence="1 2" key="1">
    <citation type="journal article" date="2007" name="Nature">
        <title>The medaka draft genome and insights into vertebrate genome evolution.</title>
        <authorList>
            <person name="Kasahara M."/>
            <person name="Naruse K."/>
            <person name="Sasaki S."/>
            <person name="Nakatani Y."/>
            <person name="Qu W."/>
            <person name="Ahsan B."/>
            <person name="Yamada T."/>
            <person name="Nagayasu Y."/>
            <person name="Doi K."/>
            <person name="Kasai Y."/>
            <person name="Jindo T."/>
            <person name="Kobayashi D."/>
            <person name="Shimada A."/>
            <person name="Toyoda A."/>
            <person name="Kuroki Y."/>
            <person name="Fujiyama A."/>
            <person name="Sasaki T."/>
            <person name="Shimizu A."/>
            <person name="Asakawa S."/>
            <person name="Shimizu N."/>
            <person name="Hashimoto S."/>
            <person name="Yang J."/>
            <person name="Lee Y."/>
            <person name="Matsushima K."/>
            <person name="Sugano S."/>
            <person name="Sakaizumi M."/>
            <person name="Narita T."/>
            <person name="Ohishi K."/>
            <person name="Haga S."/>
            <person name="Ohta F."/>
            <person name="Nomoto H."/>
            <person name="Nogata K."/>
            <person name="Morishita T."/>
            <person name="Endo T."/>
            <person name="Shin-I T."/>
            <person name="Takeda H."/>
            <person name="Morishita S."/>
            <person name="Kohara Y."/>
        </authorList>
    </citation>
    <scope>NUCLEOTIDE SEQUENCE [LARGE SCALE GENOMIC DNA]</scope>
    <source>
        <strain evidence="1 2">Hd-rR</strain>
    </source>
</reference>
<accession>A0A3B3IB87</accession>
<evidence type="ECO:0000313" key="2">
    <source>
        <dbReference type="Proteomes" id="UP000001038"/>
    </source>
</evidence>
<reference evidence="1" key="2">
    <citation type="submission" date="2025-08" db="UniProtKB">
        <authorList>
            <consortium name="Ensembl"/>
        </authorList>
    </citation>
    <scope>IDENTIFICATION</scope>
    <source>
        <strain evidence="1">Hd-rR</strain>
    </source>
</reference>
<reference evidence="1" key="3">
    <citation type="submission" date="2025-09" db="UniProtKB">
        <authorList>
            <consortium name="Ensembl"/>
        </authorList>
    </citation>
    <scope>IDENTIFICATION</scope>
    <source>
        <strain evidence="1">Hd-rR</strain>
    </source>
</reference>
<dbReference type="Proteomes" id="UP000001038">
    <property type="component" value="Chromosome 19"/>
</dbReference>
<dbReference type="Ensembl" id="ENSORLT00000041758.1">
    <property type="protein sequence ID" value="ENSORLP00000041397.1"/>
    <property type="gene ID" value="ENSORLG00000024613.1"/>
</dbReference>
<name>A0A3B3IB87_ORYLA</name>
<dbReference type="Bgee" id="ENSORLG00000024613">
    <property type="expression patterns" value="Expressed in testis and 11 other cell types or tissues"/>
</dbReference>
<dbReference type="InParanoid" id="A0A3B3IB87"/>
<organism evidence="1 2">
    <name type="scientific">Oryzias latipes</name>
    <name type="common">Japanese rice fish</name>
    <name type="synonym">Japanese killifish</name>
    <dbReference type="NCBI Taxonomy" id="8090"/>
    <lineage>
        <taxon>Eukaryota</taxon>
        <taxon>Metazoa</taxon>
        <taxon>Chordata</taxon>
        <taxon>Craniata</taxon>
        <taxon>Vertebrata</taxon>
        <taxon>Euteleostomi</taxon>
        <taxon>Actinopterygii</taxon>
        <taxon>Neopterygii</taxon>
        <taxon>Teleostei</taxon>
        <taxon>Neoteleostei</taxon>
        <taxon>Acanthomorphata</taxon>
        <taxon>Ovalentaria</taxon>
        <taxon>Atherinomorphae</taxon>
        <taxon>Beloniformes</taxon>
        <taxon>Adrianichthyidae</taxon>
        <taxon>Oryziinae</taxon>
        <taxon>Oryzias</taxon>
    </lineage>
</organism>
<sequence length="113" mass="12955">MMLYIPLKSLFILHRKSQGTPSRFWMYGSQTSCSAPFQCIHCQTCRSKDVFVFLIWADIWLKTVQLDSSEIAWHFFSPNNRLGYVMGCKLVGERVNRELSVTGRGTVSPTTQS</sequence>
<evidence type="ECO:0000313" key="1">
    <source>
        <dbReference type="Ensembl" id="ENSORLP00000041397.1"/>
    </source>
</evidence>
<dbReference type="AlphaFoldDB" id="A0A3B3IB87"/>